<dbReference type="Gene3D" id="1.20.1260.10">
    <property type="match status" value="1"/>
</dbReference>
<evidence type="ECO:0000256" key="1">
    <source>
        <dbReference type="ARBA" id="ARBA00009497"/>
    </source>
</evidence>
<evidence type="ECO:0000313" key="4">
    <source>
        <dbReference type="EMBL" id="SDL34861.1"/>
    </source>
</evidence>
<dbReference type="InterPro" id="IPR008331">
    <property type="entry name" value="Ferritin_DPS_dom"/>
</dbReference>
<dbReference type="STRING" id="393762.SAMN05660472_03048"/>
<dbReference type="PANTHER" id="PTHR42932">
    <property type="entry name" value="GENERAL STRESS PROTEIN 20U"/>
    <property type="match status" value="1"/>
</dbReference>
<organism evidence="4 5">
    <name type="scientific">Natronincola ferrireducens</name>
    <dbReference type="NCBI Taxonomy" id="393762"/>
    <lineage>
        <taxon>Bacteria</taxon>
        <taxon>Bacillati</taxon>
        <taxon>Bacillota</taxon>
        <taxon>Clostridia</taxon>
        <taxon>Peptostreptococcales</taxon>
        <taxon>Natronincolaceae</taxon>
        <taxon>Natronincola</taxon>
    </lineage>
</organism>
<dbReference type="InterPro" id="IPR002177">
    <property type="entry name" value="DPS_DNA-bd"/>
</dbReference>
<dbReference type="GO" id="GO:0003677">
    <property type="term" value="F:DNA binding"/>
    <property type="evidence" value="ECO:0007669"/>
    <property type="project" value="UniProtKB-KW"/>
</dbReference>
<evidence type="ECO:0000259" key="3">
    <source>
        <dbReference type="Pfam" id="PF00210"/>
    </source>
</evidence>
<evidence type="ECO:0000313" key="5">
    <source>
        <dbReference type="Proteomes" id="UP000198718"/>
    </source>
</evidence>
<dbReference type="RefSeq" id="WP_090555142.1">
    <property type="nucleotide sequence ID" value="NZ_FNFP01000023.1"/>
</dbReference>
<dbReference type="PIRSF" id="PIRSF005900">
    <property type="entry name" value="Dps"/>
    <property type="match status" value="1"/>
</dbReference>
<name>A0A1G9JBV1_9FIRM</name>
<dbReference type="CDD" id="cd01043">
    <property type="entry name" value="DPS"/>
    <property type="match status" value="1"/>
</dbReference>
<dbReference type="EMBL" id="FNFP01000023">
    <property type="protein sequence ID" value="SDL34861.1"/>
    <property type="molecule type" value="Genomic_DNA"/>
</dbReference>
<protein>
    <submittedName>
        <fullName evidence="4">Starvation-inducible DNA-binding protein</fullName>
    </submittedName>
</protein>
<reference evidence="4 5" key="1">
    <citation type="submission" date="2016-10" db="EMBL/GenBank/DDBJ databases">
        <authorList>
            <person name="de Groot N.N."/>
        </authorList>
    </citation>
    <scope>NUCLEOTIDE SEQUENCE [LARGE SCALE GENOMIC DNA]</scope>
    <source>
        <strain evidence="4 5">DSM 18346</strain>
    </source>
</reference>
<dbReference type="SUPFAM" id="SSF47240">
    <property type="entry name" value="Ferritin-like"/>
    <property type="match status" value="1"/>
</dbReference>
<evidence type="ECO:0000256" key="2">
    <source>
        <dbReference type="RuleBase" id="RU003875"/>
    </source>
</evidence>
<dbReference type="AlphaFoldDB" id="A0A1G9JBV1"/>
<dbReference type="GO" id="GO:0008199">
    <property type="term" value="F:ferric iron binding"/>
    <property type="evidence" value="ECO:0007669"/>
    <property type="project" value="InterPro"/>
</dbReference>
<keyword evidence="5" id="KW-1185">Reference proteome</keyword>
<dbReference type="Proteomes" id="UP000198718">
    <property type="component" value="Unassembled WGS sequence"/>
</dbReference>
<dbReference type="PANTHER" id="PTHR42932:SF1">
    <property type="entry name" value="GENERAL STRESS PROTEIN 20U"/>
    <property type="match status" value="1"/>
</dbReference>
<proteinExistence type="inferred from homology"/>
<dbReference type="OrthoDB" id="9797023at2"/>
<dbReference type="PRINTS" id="PR01346">
    <property type="entry name" value="HELNAPAPROT"/>
</dbReference>
<accession>A0A1G9JBV1</accession>
<comment type="similarity">
    <text evidence="1 2">Belongs to the Dps family.</text>
</comment>
<dbReference type="InterPro" id="IPR009078">
    <property type="entry name" value="Ferritin-like_SF"/>
</dbReference>
<dbReference type="Pfam" id="PF00210">
    <property type="entry name" value="Ferritin"/>
    <property type="match status" value="1"/>
</dbReference>
<gene>
    <name evidence="4" type="ORF">SAMN05660472_03048</name>
</gene>
<sequence>MKDYKKLNEYLSNLAVLNVKLHNLHWNVVGMQFVQIHEYTESMYNDFFEKYDAVAELIKMRGEKPLAKIADYLQNASIKELEKDKFSTTEVLEIVKEDLNKMKDLAVEIRNTADEAGDFEVVAEFEDHVAGYSKNLWFINSMLS</sequence>
<dbReference type="InterPro" id="IPR012347">
    <property type="entry name" value="Ferritin-like"/>
</dbReference>
<keyword evidence="4" id="KW-0238">DNA-binding</keyword>
<feature type="domain" description="Ferritin/DPS" evidence="3">
    <location>
        <begin position="5"/>
        <end position="143"/>
    </location>
</feature>